<organism evidence="2 3">
    <name type="scientific">Vescimonas coprocola</name>
    <dbReference type="NCBI Taxonomy" id="2714355"/>
    <lineage>
        <taxon>Bacteria</taxon>
        <taxon>Bacillati</taxon>
        <taxon>Bacillota</taxon>
        <taxon>Clostridia</taxon>
        <taxon>Eubacteriales</taxon>
        <taxon>Oscillospiraceae</taxon>
        <taxon>Vescimonas</taxon>
    </lineage>
</organism>
<dbReference type="AlphaFoldDB" id="A0A810QAQ0"/>
<accession>A0A810QAQ0</accession>
<evidence type="ECO:0000313" key="2">
    <source>
        <dbReference type="EMBL" id="BCK82631.1"/>
    </source>
</evidence>
<evidence type="ECO:0000313" key="3">
    <source>
        <dbReference type="Proteomes" id="UP000681035"/>
    </source>
</evidence>
<keyword evidence="3" id="KW-1185">Reference proteome</keyword>
<dbReference type="KEGG" id="vcop:MM50RIKEN_23940"/>
<proteinExistence type="predicted"/>
<dbReference type="EMBL" id="AP023418">
    <property type="protein sequence ID" value="BCK82631.1"/>
    <property type="molecule type" value="Genomic_DNA"/>
</dbReference>
<sequence>MANVKFIAVSRGLRGIVDYVTNREKTVEQLISGVNCVVRTAVPEFEAVKKQFRKTEGCGYYHIVQAFAPDDPLDFATAHELGVKLAEHFEGYQCIVVTHMNTAHIHNHIIMNSVNFETGMKFHQSAREMQQVKDYCSQLCREYGLSVTESKADPFRIPTWKRRLTDHIKEAMEQSRTQQAFVAYMNAYGYDVKWEPHQKYITYTTPENIRCRDSKLFDQTLKRENMELYFRLGGADYLQACREIAYDHREPTPTLEDAVCGMAGTVAAICALCEDENSEVSDLARELYYSSLLLQELVEWYLSRRQEQEDYEEEYEQYHGFDMTMM</sequence>
<dbReference type="Proteomes" id="UP000681035">
    <property type="component" value="Chromosome"/>
</dbReference>
<protein>
    <recommendedName>
        <fullName evidence="1">MobA/VirD2-like nuclease domain-containing protein</fullName>
    </recommendedName>
</protein>
<dbReference type="Pfam" id="PF03432">
    <property type="entry name" value="Relaxase"/>
    <property type="match status" value="1"/>
</dbReference>
<name>A0A810QAQ0_9FIRM</name>
<dbReference type="InterPro" id="IPR005094">
    <property type="entry name" value="Endonuclease_MobA/VirD2"/>
</dbReference>
<reference evidence="2" key="1">
    <citation type="submission" date="2020-09" db="EMBL/GenBank/DDBJ databases">
        <title>New species isolated from human feces.</title>
        <authorList>
            <person name="Kitahara M."/>
            <person name="Shigeno Y."/>
            <person name="Shime M."/>
            <person name="Matsumoto Y."/>
            <person name="Nakamura S."/>
            <person name="Motooka D."/>
            <person name="Fukuoka S."/>
            <person name="Nishikawa H."/>
            <person name="Benno Y."/>
        </authorList>
    </citation>
    <scope>NUCLEOTIDE SEQUENCE</scope>
    <source>
        <strain evidence="2">MM50</strain>
    </source>
</reference>
<gene>
    <name evidence="2" type="ORF">MM50RIKEN_23940</name>
</gene>
<evidence type="ECO:0000259" key="1">
    <source>
        <dbReference type="Pfam" id="PF03432"/>
    </source>
</evidence>
<feature type="domain" description="MobA/VirD2-like nuclease" evidence="1">
    <location>
        <begin position="19"/>
        <end position="145"/>
    </location>
</feature>
<dbReference type="RefSeq" id="WP_213541183.1">
    <property type="nucleotide sequence ID" value="NZ_AP023418.1"/>
</dbReference>